<feature type="region of interest" description="Disordered" evidence="1">
    <location>
        <begin position="61"/>
        <end position="95"/>
    </location>
</feature>
<protein>
    <submittedName>
        <fullName evidence="2">Uncharacterized protein</fullName>
    </submittedName>
</protein>
<keyword evidence="3" id="KW-1185">Reference proteome</keyword>
<name>A0A4U6UI32_SETVI</name>
<dbReference type="Proteomes" id="UP000298652">
    <property type="component" value="Chromosome 5"/>
</dbReference>
<accession>A0A4U6UI32</accession>
<evidence type="ECO:0000313" key="2">
    <source>
        <dbReference type="EMBL" id="TKW15072.1"/>
    </source>
</evidence>
<gene>
    <name evidence="2" type="ORF">SEVIR_5G207450v2</name>
</gene>
<proteinExistence type="predicted"/>
<organism evidence="2 3">
    <name type="scientific">Setaria viridis</name>
    <name type="common">Green bristlegrass</name>
    <name type="synonym">Setaria italica subsp. viridis</name>
    <dbReference type="NCBI Taxonomy" id="4556"/>
    <lineage>
        <taxon>Eukaryota</taxon>
        <taxon>Viridiplantae</taxon>
        <taxon>Streptophyta</taxon>
        <taxon>Embryophyta</taxon>
        <taxon>Tracheophyta</taxon>
        <taxon>Spermatophyta</taxon>
        <taxon>Magnoliopsida</taxon>
        <taxon>Liliopsida</taxon>
        <taxon>Poales</taxon>
        <taxon>Poaceae</taxon>
        <taxon>PACMAD clade</taxon>
        <taxon>Panicoideae</taxon>
        <taxon>Panicodae</taxon>
        <taxon>Paniceae</taxon>
        <taxon>Cenchrinae</taxon>
        <taxon>Setaria</taxon>
    </lineage>
</organism>
<evidence type="ECO:0000256" key="1">
    <source>
        <dbReference type="SAM" id="MobiDB-lite"/>
    </source>
</evidence>
<evidence type="ECO:0000313" key="3">
    <source>
        <dbReference type="Proteomes" id="UP000298652"/>
    </source>
</evidence>
<reference evidence="2" key="1">
    <citation type="submission" date="2019-03" db="EMBL/GenBank/DDBJ databases">
        <title>WGS assembly of Setaria viridis.</title>
        <authorList>
            <person name="Huang P."/>
            <person name="Jenkins J."/>
            <person name="Grimwood J."/>
            <person name="Barry K."/>
            <person name="Healey A."/>
            <person name="Mamidi S."/>
            <person name="Sreedasyam A."/>
            <person name="Shu S."/>
            <person name="Feldman M."/>
            <person name="Wu J."/>
            <person name="Yu Y."/>
            <person name="Chen C."/>
            <person name="Johnson J."/>
            <person name="Rokhsar D."/>
            <person name="Baxter I."/>
            <person name="Schmutz J."/>
            <person name="Brutnell T."/>
            <person name="Kellogg E."/>
        </authorList>
    </citation>
    <scope>NUCLEOTIDE SEQUENCE [LARGE SCALE GENOMIC DNA]</scope>
</reference>
<dbReference type="EMBL" id="CM016556">
    <property type="protein sequence ID" value="TKW15072.1"/>
    <property type="molecule type" value="Genomic_DNA"/>
</dbReference>
<sequence>MLLKCVRFDYFSFIHDNELFAAVMNHEVKLRGPGANRNGAGAMSRGQASRCTRAPAVPIVAPRGESSDIGPGMMGAPVSAEPDGHAAVVPAVSTR</sequence>
<dbReference type="AlphaFoldDB" id="A0A4U6UI32"/>
<dbReference type="Gramene" id="TKW15072">
    <property type="protein sequence ID" value="TKW15072"/>
    <property type="gene ID" value="SEVIR_5G207450v2"/>
</dbReference>